<name>A0ABU9GUH7_9GAMM</name>
<protein>
    <submittedName>
        <fullName evidence="2">Ig-like domain-containing protein</fullName>
    </submittedName>
</protein>
<evidence type="ECO:0000313" key="2">
    <source>
        <dbReference type="EMBL" id="MEL0630978.1"/>
    </source>
</evidence>
<dbReference type="EMBL" id="JBAKAZ010000250">
    <property type="protein sequence ID" value="MEL0630978.1"/>
    <property type="molecule type" value="Genomic_DNA"/>
</dbReference>
<feature type="domain" description="Bacterial Ig-like" evidence="1">
    <location>
        <begin position="7"/>
        <end position="63"/>
    </location>
</feature>
<reference evidence="2 3" key="1">
    <citation type="submission" date="2024-02" db="EMBL/GenBank/DDBJ databases">
        <title>Bacteria isolated from the canopy kelp, Nereocystis luetkeana.</title>
        <authorList>
            <person name="Pfister C.A."/>
            <person name="Younker I.T."/>
            <person name="Light S.H."/>
        </authorList>
    </citation>
    <scope>NUCLEOTIDE SEQUENCE [LARGE SCALE GENOMIC DNA]</scope>
    <source>
        <strain evidence="2 3">TI.1.05</strain>
    </source>
</reference>
<feature type="non-terminal residue" evidence="2">
    <location>
        <position position="77"/>
    </location>
</feature>
<sequence length="77" mass="7874">TPPTVSFTDIFTNESNPSLSGFVDDDSATVIVTIDGVNYTATNNGDASWTLPAATQASDGNAMTITGNTDVTVTATD</sequence>
<proteinExistence type="predicted"/>
<dbReference type="Pfam" id="PF19077">
    <property type="entry name" value="Big_13"/>
    <property type="match status" value="1"/>
</dbReference>
<keyword evidence="3" id="KW-1185">Reference proteome</keyword>
<dbReference type="InterPro" id="IPR044016">
    <property type="entry name" value="Big_13"/>
</dbReference>
<dbReference type="InterPro" id="IPR013783">
    <property type="entry name" value="Ig-like_fold"/>
</dbReference>
<dbReference type="Gene3D" id="2.60.40.10">
    <property type="entry name" value="Immunoglobulins"/>
    <property type="match status" value="1"/>
</dbReference>
<dbReference type="Proteomes" id="UP001369082">
    <property type="component" value="Unassembled WGS sequence"/>
</dbReference>
<evidence type="ECO:0000313" key="3">
    <source>
        <dbReference type="Proteomes" id="UP001369082"/>
    </source>
</evidence>
<feature type="non-terminal residue" evidence="2">
    <location>
        <position position="1"/>
    </location>
</feature>
<accession>A0ABU9GUH7</accession>
<gene>
    <name evidence="2" type="ORF">V6256_15475</name>
</gene>
<comment type="caution">
    <text evidence="2">The sequence shown here is derived from an EMBL/GenBank/DDBJ whole genome shotgun (WGS) entry which is preliminary data.</text>
</comment>
<organism evidence="2 3">
    <name type="scientific">Psychromonas aquatilis</name>
    <dbReference type="NCBI Taxonomy" id="2005072"/>
    <lineage>
        <taxon>Bacteria</taxon>
        <taxon>Pseudomonadati</taxon>
        <taxon>Pseudomonadota</taxon>
        <taxon>Gammaproteobacteria</taxon>
        <taxon>Alteromonadales</taxon>
        <taxon>Psychromonadaceae</taxon>
        <taxon>Psychromonas</taxon>
    </lineage>
</organism>
<dbReference type="RefSeq" id="WP_341599136.1">
    <property type="nucleotide sequence ID" value="NZ_JBAKAZ010000250.1"/>
</dbReference>
<evidence type="ECO:0000259" key="1">
    <source>
        <dbReference type="Pfam" id="PF19077"/>
    </source>
</evidence>